<dbReference type="CDD" id="cd08501">
    <property type="entry name" value="PBP2_Lpqw"/>
    <property type="match status" value="1"/>
</dbReference>
<evidence type="ECO:0000256" key="1">
    <source>
        <dbReference type="SAM" id="SignalP"/>
    </source>
</evidence>
<dbReference type="PROSITE" id="PS51257">
    <property type="entry name" value="PROKAR_LIPOPROTEIN"/>
    <property type="match status" value="1"/>
</dbReference>
<keyword evidence="4" id="KW-1185">Reference proteome</keyword>
<proteinExistence type="predicted"/>
<comment type="caution">
    <text evidence="3">The sequence shown here is derived from an EMBL/GenBank/DDBJ whole genome shotgun (WGS) entry which is preliminary data.</text>
</comment>
<protein>
    <submittedName>
        <fullName evidence="3">Peptide/nickel transport system substrate-binding protein</fullName>
    </submittedName>
</protein>
<dbReference type="InterPro" id="IPR030678">
    <property type="entry name" value="Peptide/Ni-bd"/>
</dbReference>
<evidence type="ECO:0000313" key="4">
    <source>
        <dbReference type="Proteomes" id="UP001235966"/>
    </source>
</evidence>
<dbReference type="PIRSF" id="PIRSF002741">
    <property type="entry name" value="MppA"/>
    <property type="match status" value="1"/>
</dbReference>
<dbReference type="PANTHER" id="PTHR30290:SF65">
    <property type="entry name" value="MONOACYL PHOSPHATIDYLINOSITOL TETRAMANNOSIDE-BINDING PROTEIN LPQW-RELATED"/>
    <property type="match status" value="1"/>
</dbReference>
<feature type="signal peptide" evidence="1">
    <location>
        <begin position="1"/>
        <end position="20"/>
    </location>
</feature>
<evidence type="ECO:0000259" key="2">
    <source>
        <dbReference type="Pfam" id="PF00496"/>
    </source>
</evidence>
<dbReference type="InterPro" id="IPR000914">
    <property type="entry name" value="SBP_5_dom"/>
</dbReference>
<feature type="chain" id="PRO_5045802543" evidence="1">
    <location>
        <begin position="21"/>
        <end position="568"/>
    </location>
</feature>
<dbReference type="Gene3D" id="3.40.190.10">
    <property type="entry name" value="Periplasmic binding protein-like II"/>
    <property type="match status" value="1"/>
</dbReference>
<dbReference type="RefSeq" id="WP_278059214.1">
    <property type="nucleotide sequence ID" value="NZ_CP121247.1"/>
</dbReference>
<dbReference type="EMBL" id="JAUSQW010000001">
    <property type="protein sequence ID" value="MDP9801314.1"/>
    <property type="molecule type" value="Genomic_DNA"/>
</dbReference>
<dbReference type="Gene3D" id="3.10.105.10">
    <property type="entry name" value="Dipeptide-binding Protein, Domain 3"/>
    <property type="match status" value="1"/>
</dbReference>
<dbReference type="PANTHER" id="PTHR30290">
    <property type="entry name" value="PERIPLASMIC BINDING COMPONENT OF ABC TRANSPORTER"/>
    <property type="match status" value="1"/>
</dbReference>
<dbReference type="Pfam" id="PF00496">
    <property type="entry name" value="SBP_bac_5"/>
    <property type="match status" value="1"/>
</dbReference>
<name>A0ABT9NC63_9ACTO</name>
<evidence type="ECO:0000313" key="3">
    <source>
        <dbReference type="EMBL" id="MDP9801314.1"/>
    </source>
</evidence>
<feature type="domain" description="Solute-binding protein family 5" evidence="2">
    <location>
        <begin position="123"/>
        <end position="476"/>
    </location>
</feature>
<reference evidence="3 4" key="1">
    <citation type="submission" date="2023-07" db="EMBL/GenBank/DDBJ databases">
        <title>Sequencing the genomes of 1000 actinobacteria strains.</title>
        <authorList>
            <person name="Klenk H.-P."/>
        </authorList>
    </citation>
    <scope>NUCLEOTIDE SEQUENCE [LARGE SCALE GENOMIC DNA]</scope>
    <source>
        <strain evidence="3 4">DSM 102162</strain>
    </source>
</reference>
<dbReference type="SUPFAM" id="SSF53850">
    <property type="entry name" value="Periplasmic binding protein-like II"/>
    <property type="match status" value="1"/>
</dbReference>
<sequence length="568" mass="61767">MQVKKTAGIALVAATALVLGACGGGTTDAKKSNSNELKASDYDKVDPANLQDGGNLRLALSAMPVNYNAMNVNGNTSDVASRLYGFIAPINWVYDAKGQAEPNKDYLLSADAAGDGTDASPFTVKLKLNDKAKWNDGTPITAADYKATWEACNGEAHKDYECTSTDGWTSIKDVKAGATPFDVEVDFKTAYPDWKSLVGGPMPAKGISNAKDFNEGWKTIDKARDLMTGPFKLKAIDDKAGVITLERNPNWWGSKPKLENVTFKVLDAKAQGTAYANKELDVVETITDAATYETAKKRQDGTVRVSAGTQWRHFTFNSRADSLKDEAFRNAIIKGINTAKIAASDLAGLPSAKYDVALGNHFFMPNQAAYKDNSVKYDPKAAMADLEKLGYKKNGDFYEKDGKKAGFSFLSIPGVPASENEAQLLKAQMKEIGVDVTVKTEPSATFFDKVIGGEFEATAFAWQGTPYPMANVNQIYGKPFDDKGKLQNSNFTGLEVPEVDKLIPQIAKETDNAKRVDMTNEADKIIWSKGMVLPLYFRPLIQAQPKNLANYGPTAFETMLPENIGFTK</sequence>
<dbReference type="Proteomes" id="UP001235966">
    <property type="component" value="Unassembled WGS sequence"/>
</dbReference>
<keyword evidence="1" id="KW-0732">Signal</keyword>
<organism evidence="3 4">
    <name type="scientific">Arcanobacterium wilhelmae</name>
    <dbReference type="NCBI Taxonomy" id="1803177"/>
    <lineage>
        <taxon>Bacteria</taxon>
        <taxon>Bacillati</taxon>
        <taxon>Actinomycetota</taxon>
        <taxon>Actinomycetes</taxon>
        <taxon>Actinomycetales</taxon>
        <taxon>Actinomycetaceae</taxon>
        <taxon>Arcanobacterium</taxon>
    </lineage>
</organism>
<dbReference type="InterPro" id="IPR039424">
    <property type="entry name" value="SBP_5"/>
</dbReference>
<accession>A0ABT9NC63</accession>
<gene>
    <name evidence="3" type="ORF">J2S49_001390</name>
</gene>